<comment type="caution">
    <text evidence="2">The sequence shown here is derived from an EMBL/GenBank/DDBJ whole genome shotgun (WGS) entry which is preliminary data.</text>
</comment>
<keyword evidence="3" id="KW-1185">Reference proteome</keyword>
<sequence length="226" mass="25290">MADFAEKSKEYDAWYETPLGRFVDARETECALSILPLDLGKSLLDAGCGTGRFTLKMSLLGHAMTGIDLSPEMLEIAKHKLKFAGLAPRFHEMDITNMDFADNSFDGLVSMALFEFVHEAEKALEECFRVVRPGGYVMIGTITGNSSWGEEYKTHMPREDSVFHQAAFKTMEEMKQLFPDYLLAAKESVFIPPTAGPENLTLENEMRLSQTEVGAFACLLWQKPAI</sequence>
<evidence type="ECO:0000313" key="2">
    <source>
        <dbReference type="EMBL" id="MFM9413071.1"/>
    </source>
</evidence>
<keyword evidence="2" id="KW-0808">Transferase</keyword>
<keyword evidence="2" id="KW-0489">Methyltransferase</keyword>
<dbReference type="CDD" id="cd02440">
    <property type="entry name" value="AdoMet_MTases"/>
    <property type="match status" value="1"/>
</dbReference>
<reference evidence="2 3" key="1">
    <citation type="journal article" date="2016" name="Int. J. Syst. Evol. Microbiol.">
        <title>Peptococcus simiae sp. nov., isolated from rhesus macaque faeces and emended description of the genus Peptococcus.</title>
        <authorList>
            <person name="Shkoporov A.N."/>
            <person name="Efimov B.A."/>
            <person name="Kondova I."/>
            <person name="Ouwerling B."/>
            <person name="Chaplin A.V."/>
            <person name="Shcherbakova V.A."/>
            <person name="Langermans J.A.M."/>
        </authorList>
    </citation>
    <scope>NUCLEOTIDE SEQUENCE [LARGE SCALE GENOMIC DNA]</scope>
    <source>
        <strain evidence="2 3">M108</strain>
    </source>
</reference>
<dbReference type="GO" id="GO:0008168">
    <property type="term" value="F:methyltransferase activity"/>
    <property type="evidence" value="ECO:0007669"/>
    <property type="project" value="UniProtKB-KW"/>
</dbReference>
<dbReference type="InterPro" id="IPR029063">
    <property type="entry name" value="SAM-dependent_MTases_sf"/>
</dbReference>
<evidence type="ECO:0000313" key="3">
    <source>
        <dbReference type="Proteomes" id="UP001631949"/>
    </source>
</evidence>
<dbReference type="EMBL" id="JBJUVG010000002">
    <property type="protein sequence ID" value="MFM9413071.1"/>
    <property type="molecule type" value="Genomic_DNA"/>
</dbReference>
<dbReference type="GO" id="GO:0032259">
    <property type="term" value="P:methylation"/>
    <property type="evidence" value="ECO:0007669"/>
    <property type="project" value="UniProtKB-KW"/>
</dbReference>
<dbReference type="SUPFAM" id="SSF53335">
    <property type="entry name" value="S-adenosyl-L-methionine-dependent methyltransferases"/>
    <property type="match status" value="1"/>
</dbReference>
<dbReference type="PANTHER" id="PTHR42912">
    <property type="entry name" value="METHYLTRANSFERASE"/>
    <property type="match status" value="1"/>
</dbReference>
<dbReference type="Proteomes" id="UP001631949">
    <property type="component" value="Unassembled WGS sequence"/>
</dbReference>
<dbReference type="EC" id="2.1.1.-" evidence="2"/>
<proteinExistence type="predicted"/>
<dbReference type="InterPro" id="IPR013216">
    <property type="entry name" value="Methyltransf_11"/>
</dbReference>
<evidence type="ECO:0000259" key="1">
    <source>
        <dbReference type="Pfam" id="PF08241"/>
    </source>
</evidence>
<dbReference type="Pfam" id="PF08241">
    <property type="entry name" value="Methyltransf_11"/>
    <property type="match status" value="1"/>
</dbReference>
<accession>A0ABW9GYJ5</accession>
<protein>
    <submittedName>
        <fullName evidence="2">Class I SAM-dependent methyltransferase</fullName>
        <ecNumber evidence="2">2.1.1.-</ecNumber>
    </submittedName>
</protein>
<dbReference type="Gene3D" id="3.40.50.150">
    <property type="entry name" value="Vaccinia Virus protein VP39"/>
    <property type="match status" value="1"/>
</dbReference>
<gene>
    <name evidence="2" type="ORF">ACKQTC_01600</name>
</gene>
<name>A0ABW9GYJ5_9FIRM</name>
<feature type="domain" description="Methyltransferase type 11" evidence="1">
    <location>
        <begin position="44"/>
        <end position="139"/>
    </location>
</feature>
<organism evidence="2 3">
    <name type="scientific">Peptococcus simiae</name>
    <dbReference type="NCBI Taxonomy" id="1643805"/>
    <lineage>
        <taxon>Bacteria</taxon>
        <taxon>Bacillati</taxon>
        <taxon>Bacillota</taxon>
        <taxon>Clostridia</taxon>
        <taxon>Eubacteriales</taxon>
        <taxon>Peptococcaceae</taxon>
        <taxon>Peptococcus</taxon>
    </lineage>
</organism>
<dbReference type="RefSeq" id="WP_408976690.1">
    <property type="nucleotide sequence ID" value="NZ_JBJUVG010000002.1"/>
</dbReference>
<dbReference type="InterPro" id="IPR050508">
    <property type="entry name" value="Methyltransf_Superfamily"/>
</dbReference>